<protein>
    <submittedName>
        <fullName evidence="2">Uncharacterized protein</fullName>
    </submittedName>
</protein>
<gene>
    <name evidence="2" type="ORF">TM448A00312_0008</name>
    <name evidence="3" type="ORF">TM448B01090_0009</name>
</gene>
<evidence type="ECO:0000256" key="1">
    <source>
        <dbReference type="SAM" id="Coils"/>
    </source>
</evidence>
<evidence type="ECO:0000313" key="2">
    <source>
        <dbReference type="EMBL" id="QJA46050.1"/>
    </source>
</evidence>
<proteinExistence type="predicted"/>
<name>A0A6H1ZFT2_9ZZZZ</name>
<feature type="coiled-coil region" evidence="1">
    <location>
        <begin position="144"/>
        <end position="178"/>
    </location>
</feature>
<organism evidence="2">
    <name type="scientific">viral metagenome</name>
    <dbReference type="NCBI Taxonomy" id="1070528"/>
    <lineage>
        <taxon>unclassified sequences</taxon>
        <taxon>metagenomes</taxon>
        <taxon>organismal metagenomes</taxon>
    </lineage>
</organism>
<dbReference type="EMBL" id="MT144702">
    <property type="protein sequence ID" value="QJH97798.1"/>
    <property type="molecule type" value="Genomic_DNA"/>
</dbReference>
<reference evidence="2" key="1">
    <citation type="submission" date="2020-03" db="EMBL/GenBank/DDBJ databases">
        <title>The deep terrestrial virosphere.</title>
        <authorList>
            <person name="Holmfeldt K."/>
            <person name="Nilsson E."/>
            <person name="Simone D."/>
            <person name="Lopez-Fernandez M."/>
            <person name="Wu X."/>
            <person name="de Brujin I."/>
            <person name="Lundin D."/>
            <person name="Andersson A."/>
            <person name="Bertilsson S."/>
            <person name="Dopson M."/>
        </authorList>
    </citation>
    <scope>NUCLEOTIDE SEQUENCE</scope>
    <source>
        <strain evidence="2">TM448A00312</strain>
        <strain evidence="3">TM448B01090</strain>
    </source>
</reference>
<dbReference type="EMBL" id="MT144002">
    <property type="protein sequence ID" value="QJA46050.1"/>
    <property type="molecule type" value="Genomic_DNA"/>
</dbReference>
<accession>A0A6H1ZFT2</accession>
<keyword evidence="1" id="KW-0175">Coiled coil</keyword>
<dbReference type="AlphaFoldDB" id="A0A6H1ZFT2"/>
<evidence type="ECO:0000313" key="3">
    <source>
        <dbReference type="EMBL" id="QJH97798.1"/>
    </source>
</evidence>
<sequence length="423" mass="46332">MPTLKDLGELATLRLRQSGLSEEEIGRKLGSATEQQISQFAGILPDRETKTFNPLDQSTWNLAGVDASGMSASFPLTDLVSQAKTTEEARREAVETGLNATKALIARDFNQAVSNVRQQMEQELSGTTAIGGRRAGLGASTTLKANLELVKRTADQRIDDLERQKADAVSRADMASAARIDASLAREQDQINALYKDAWDRNMDIYNIQNQQIQTQLAQTQMDWSIISKLGKDETWTSPTTGQTYTGIAEPDPFFTSSNIVSLMTSIPIGQSQEIQDPNTGETWTITGIGKPDINTQIIQSEDPNGNVTLTTIDKTTGEIIKQVSAGRIGKGFKPESGDKEVELFKTDLEREIDNLVKGNYGKTGGREKIISILQAKARFSYPSLVDEIPKMIYGTEGYEPILGDDYSSIIGKGGSLDEFENY</sequence>